<dbReference type="CDD" id="cd00093">
    <property type="entry name" value="HTH_XRE"/>
    <property type="match status" value="1"/>
</dbReference>
<dbReference type="RefSeq" id="WP_330799847.1">
    <property type="nucleotide sequence ID" value="NZ_JAZEWV010000040.1"/>
</dbReference>
<dbReference type="SUPFAM" id="SSF47413">
    <property type="entry name" value="lambda repressor-like DNA-binding domains"/>
    <property type="match status" value="1"/>
</dbReference>
<accession>A0ABU7PJY8</accession>
<reference evidence="2 3" key="1">
    <citation type="submission" date="2023-12" db="EMBL/GenBank/DDBJ databases">
        <title>Streptomyces sp. V4-01.</title>
        <authorList>
            <person name="Somphong A."/>
            <person name="Phongsopitanun W."/>
        </authorList>
    </citation>
    <scope>NUCLEOTIDE SEQUENCE [LARGE SCALE GENOMIC DNA]</scope>
    <source>
        <strain evidence="2 3">V4-01</strain>
    </source>
</reference>
<name>A0ABU7PJY8_9ACTN</name>
<dbReference type="Gene3D" id="1.10.260.40">
    <property type="entry name" value="lambda repressor-like DNA-binding domains"/>
    <property type="match status" value="1"/>
</dbReference>
<comment type="caution">
    <text evidence="2">The sequence shown here is derived from an EMBL/GenBank/DDBJ whole genome shotgun (WGS) entry which is preliminary data.</text>
</comment>
<gene>
    <name evidence="2" type="ORF">V2S66_29780</name>
</gene>
<sequence>MDADVDGARLARAAAVSIEGLLTAQGVSYAQLADRLGVSEGCVHRMLAGEADLTVRSLAMLAEGLGAQVEITVCPISTGAGSAAGRDGVPGDLGEQRGSFAGRR</sequence>
<keyword evidence="3" id="KW-1185">Reference proteome</keyword>
<dbReference type="Proteomes" id="UP001344658">
    <property type="component" value="Unassembled WGS sequence"/>
</dbReference>
<dbReference type="InterPro" id="IPR010982">
    <property type="entry name" value="Lambda_DNA-bd_dom_sf"/>
</dbReference>
<dbReference type="InterPro" id="IPR001387">
    <property type="entry name" value="Cro/C1-type_HTH"/>
</dbReference>
<evidence type="ECO:0000256" key="1">
    <source>
        <dbReference type="SAM" id="MobiDB-lite"/>
    </source>
</evidence>
<feature type="region of interest" description="Disordered" evidence="1">
    <location>
        <begin position="80"/>
        <end position="104"/>
    </location>
</feature>
<dbReference type="EMBL" id="JAZEWV010000040">
    <property type="protein sequence ID" value="MEE4546144.1"/>
    <property type="molecule type" value="Genomic_DNA"/>
</dbReference>
<protein>
    <submittedName>
        <fullName evidence="2">Helix-turn-helix transcriptional regulator</fullName>
    </submittedName>
</protein>
<proteinExistence type="predicted"/>
<evidence type="ECO:0000313" key="2">
    <source>
        <dbReference type="EMBL" id="MEE4546144.1"/>
    </source>
</evidence>
<evidence type="ECO:0000313" key="3">
    <source>
        <dbReference type="Proteomes" id="UP001344658"/>
    </source>
</evidence>
<dbReference type="Pfam" id="PF13560">
    <property type="entry name" value="HTH_31"/>
    <property type="match status" value="1"/>
</dbReference>
<organism evidence="2 3">
    <name type="scientific">Actinacidiphila polyblastidii</name>
    <dbReference type="NCBI Taxonomy" id="3110430"/>
    <lineage>
        <taxon>Bacteria</taxon>
        <taxon>Bacillati</taxon>
        <taxon>Actinomycetota</taxon>
        <taxon>Actinomycetes</taxon>
        <taxon>Kitasatosporales</taxon>
        <taxon>Streptomycetaceae</taxon>
        <taxon>Actinacidiphila</taxon>
    </lineage>
</organism>